<feature type="region of interest" description="Disordered" evidence="8">
    <location>
        <begin position="49"/>
        <end position="193"/>
    </location>
</feature>
<accession>A0A0E0PCJ6</accession>
<dbReference type="GO" id="GO:0009507">
    <property type="term" value="C:chloroplast"/>
    <property type="evidence" value="ECO:0007669"/>
    <property type="project" value="TreeGrafter"/>
</dbReference>
<dbReference type="HOGENOM" id="CLU_031922_2_0_1"/>
<feature type="compositionally biased region" description="Basic residues" evidence="8">
    <location>
        <begin position="76"/>
        <end position="85"/>
    </location>
</feature>
<name>A0A0E0PCJ6_ORYRU</name>
<keyword evidence="4 7" id="KW-0808">Transferase</keyword>
<evidence type="ECO:0000256" key="8">
    <source>
        <dbReference type="SAM" id="MobiDB-lite"/>
    </source>
</evidence>
<dbReference type="AlphaFoldDB" id="A0A0E0PCJ6"/>
<keyword evidence="7" id="KW-0100">Branched-chain amino acid biosynthesis</keyword>
<evidence type="ECO:0000256" key="5">
    <source>
        <dbReference type="ARBA" id="ARBA00022898"/>
    </source>
</evidence>
<comment type="similarity">
    <text evidence="2 7">Belongs to the class-IV pyridoxal-phosphate-dependent aminotransferase family.</text>
</comment>
<dbReference type="Gene3D" id="3.30.470.10">
    <property type="match status" value="1"/>
</dbReference>
<feature type="compositionally biased region" description="Basic residues" evidence="8">
    <location>
        <begin position="177"/>
        <end position="186"/>
    </location>
</feature>
<dbReference type="FunFam" id="3.30.470.10:FF:000003">
    <property type="entry name" value="Branched-chain-amino-acid aminotransferase"/>
    <property type="match status" value="1"/>
</dbReference>
<evidence type="ECO:0000313" key="10">
    <source>
        <dbReference type="Proteomes" id="UP000008022"/>
    </source>
</evidence>
<dbReference type="EnsemblPlants" id="ORUFI04G23020.3">
    <property type="protein sequence ID" value="ORUFI04G23020.3"/>
    <property type="gene ID" value="ORUFI04G23020"/>
</dbReference>
<dbReference type="GO" id="GO:0004084">
    <property type="term" value="F:branched-chain-amino-acid transaminase activity"/>
    <property type="evidence" value="ECO:0007669"/>
    <property type="project" value="UniProtKB-EC"/>
</dbReference>
<comment type="catalytic activity">
    <reaction evidence="7">
        <text>L-leucine + 2-oxoglutarate = 4-methyl-2-oxopentanoate + L-glutamate</text>
        <dbReference type="Rhea" id="RHEA:18321"/>
        <dbReference type="ChEBI" id="CHEBI:16810"/>
        <dbReference type="ChEBI" id="CHEBI:17865"/>
        <dbReference type="ChEBI" id="CHEBI:29985"/>
        <dbReference type="ChEBI" id="CHEBI:57427"/>
        <dbReference type="EC" id="2.6.1.42"/>
    </reaction>
</comment>
<keyword evidence="5 6" id="KW-0663">Pyridoxal phosphate</keyword>
<evidence type="ECO:0000313" key="9">
    <source>
        <dbReference type="EnsemblPlants" id="ORUFI04G23020.3"/>
    </source>
</evidence>
<dbReference type="Gramene" id="ORUFI04G23020.3">
    <property type="protein sequence ID" value="ORUFI04G23020.3"/>
    <property type="gene ID" value="ORUFI04G23020"/>
</dbReference>
<sequence>MGPTDPPSPYPIVETCDVCGPRHVQVRDSETTVAVAAAACFKAGFLPPTAWAHAPPERGVGPASPPPGANGNPSRRLGRSPRRRSSSPPAQPSATNHARAPPSRLRSPRRATTQPPRPSAARKGGGGGGRRLTANGAPPACGCGRPRSRTRRRVAVPDAPSSRALSPHSEAIGGGLRRSRRLQRRGCRQEEPVVNSGTADLVDFNWETLGFQPVPTDFMYVMRCSEEGVFTKGELVPYGPIELNPAAGVLNYGQGLLEGLRAHRKEDGSVLLFRPDENALRMRVGADRLCMPAPSVEQFLEAIKLTILANKRWVPPTGKGSLYIRPLLIGSGAILGVAPAPEYTFVVFACPVGHYFKDGLSPISLLTEEEYQCAAPGGTGDIKTIGNYASVITFSFLQAESLLYHLIPHRGHSTLFHIFTLRAWFSQFEFGCQCIFLCLKSNSCSSFSFDICIQAVYAKERAKERGHSDVLYLDPVHKKFVEELSSCNIFMVKDNIISTPLLTGTVLPGITRRSIIEYARSLGFQVEECLITIDELLDADEVFCTGTSVVLSSVGCIVYQGRRVEYGNQKFRTVSQQLYSALTAIQKGLVEDSMGWTVQLN</sequence>
<dbReference type="Gene3D" id="3.20.10.10">
    <property type="entry name" value="D-amino Acid Aminotransferase, subunit A, domain 2"/>
    <property type="match status" value="2"/>
</dbReference>
<dbReference type="PANTHER" id="PTHR42825:SF1">
    <property type="entry name" value="BRANCHED-CHAIN-AMINO-ACID AMINOTRANSFERASE"/>
    <property type="match status" value="1"/>
</dbReference>
<dbReference type="InterPro" id="IPR018300">
    <property type="entry name" value="Aminotrans_IV_CS"/>
</dbReference>
<dbReference type="GO" id="GO:0008652">
    <property type="term" value="P:amino acid biosynthetic process"/>
    <property type="evidence" value="ECO:0007669"/>
    <property type="project" value="UniProtKB-KW"/>
</dbReference>
<dbReference type="CDD" id="cd01557">
    <property type="entry name" value="BCAT_beta_family"/>
    <property type="match status" value="1"/>
</dbReference>
<dbReference type="InterPro" id="IPR033939">
    <property type="entry name" value="BCAT_family"/>
</dbReference>
<evidence type="ECO:0000256" key="7">
    <source>
        <dbReference type="RuleBase" id="RU004517"/>
    </source>
</evidence>
<dbReference type="Proteomes" id="UP000008022">
    <property type="component" value="Unassembled WGS sequence"/>
</dbReference>
<dbReference type="InterPro" id="IPR036038">
    <property type="entry name" value="Aminotransferase-like"/>
</dbReference>
<dbReference type="InterPro" id="IPR005786">
    <property type="entry name" value="B_amino_transII"/>
</dbReference>
<dbReference type="Pfam" id="PF01063">
    <property type="entry name" value="Aminotran_4"/>
    <property type="match status" value="1"/>
</dbReference>
<dbReference type="eggNOG" id="KOG0975">
    <property type="taxonomic scope" value="Eukaryota"/>
</dbReference>
<keyword evidence="7" id="KW-0028">Amino-acid biosynthesis</keyword>
<dbReference type="InterPro" id="IPR043131">
    <property type="entry name" value="BCAT-like_N"/>
</dbReference>
<keyword evidence="10" id="KW-1185">Reference proteome</keyword>
<dbReference type="SUPFAM" id="SSF56752">
    <property type="entry name" value="D-aminoacid aminotransferase-like PLP-dependent enzymes"/>
    <property type="match status" value="2"/>
</dbReference>
<dbReference type="STRING" id="4529.A0A0E0PCJ6"/>
<comment type="catalytic activity">
    <reaction evidence="7">
        <text>L-valine + 2-oxoglutarate = 3-methyl-2-oxobutanoate + L-glutamate</text>
        <dbReference type="Rhea" id="RHEA:24813"/>
        <dbReference type="ChEBI" id="CHEBI:11851"/>
        <dbReference type="ChEBI" id="CHEBI:16810"/>
        <dbReference type="ChEBI" id="CHEBI:29985"/>
        <dbReference type="ChEBI" id="CHEBI:57762"/>
        <dbReference type="EC" id="2.6.1.42"/>
    </reaction>
</comment>
<dbReference type="PROSITE" id="PS00770">
    <property type="entry name" value="AA_TRANSFER_CLASS_4"/>
    <property type="match status" value="1"/>
</dbReference>
<evidence type="ECO:0000256" key="1">
    <source>
        <dbReference type="ARBA" id="ARBA00001933"/>
    </source>
</evidence>
<evidence type="ECO:0000256" key="3">
    <source>
        <dbReference type="ARBA" id="ARBA00022576"/>
    </source>
</evidence>
<evidence type="ECO:0000256" key="4">
    <source>
        <dbReference type="ARBA" id="ARBA00022679"/>
    </source>
</evidence>
<reference evidence="9" key="2">
    <citation type="submission" date="2015-06" db="UniProtKB">
        <authorList>
            <consortium name="EnsemblPlants"/>
        </authorList>
    </citation>
    <scope>IDENTIFICATION</scope>
</reference>
<keyword evidence="3 7" id="KW-0032">Aminotransferase</keyword>
<dbReference type="GO" id="GO:0009082">
    <property type="term" value="P:branched-chain amino acid biosynthetic process"/>
    <property type="evidence" value="ECO:0007669"/>
    <property type="project" value="UniProtKB-KW"/>
</dbReference>
<dbReference type="InterPro" id="IPR043132">
    <property type="entry name" value="BCAT-like_C"/>
</dbReference>
<reference evidence="10" key="1">
    <citation type="submission" date="2013-06" db="EMBL/GenBank/DDBJ databases">
        <authorList>
            <person name="Zhao Q."/>
        </authorList>
    </citation>
    <scope>NUCLEOTIDE SEQUENCE</scope>
    <source>
        <strain evidence="10">cv. W1943</strain>
    </source>
</reference>
<evidence type="ECO:0000256" key="2">
    <source>
        <dbReference type="ARBA" id="ARBA00009320"/>
    </source>
</evidence>
<comment type="catalytic activity">
    <reaction evidence="7">
        <text>L-isoleucine + 2-oxoglutarate = (S)-3-methyl-2-oxopentanoate + L-glutamate</text>
        <dbReference type="Rhea" id="RHEA:24801"/>
        <dbReference type="ChEBI" id="CHEBI:16810"/>
        <dbReference type="ChEBI" id="CHEBI:29985"/>
        <dbReference type="ChEBI" id="CHEBI:35146"/>
        <dbReference type="ChEBI" id="CHEBI:58045"/>
        <dbReference type="EC" id="2.6.1.42"/>
    </reaction>
</comment>
<protein>
    <recommendedName>
        <fullName evidence="7">Branched-chain-amino-acid aminotransferase</fullName>
        <ecNumber evidence="7">2.6.1.42</ecNumber>
    </recommendedName>
</protein>
<dbReference type="InterPro" id="IPR001544">
    <property type="entry name" value="Aminotrans_IV"/>
</dbReference>
<dbReference type="PANTHER" id="PTHR42825">
    <property type="entry name" value="AMINO ACID AMINOTRANSFERASE"/>
    <property type="match status" value="1"/>
</dbReference>
<dbReference type="EC" id="2.6.1.42" evidence="7"/>
<comment type="cofactor">
    <cofactor evidence="1 6">
        <name>pyridoxal 5'-phosphate</name>
        <dbReference type="ChEBI" id="CHEBI:597326"/>
    </cofactor>
</comment>
<evidence type="ECO:0000256" key="6">
    <source>
        <dbReference type="RuleBase" id="RU004516"/>
    </source>
</evidence>
<proteinExistence type="inferred from homology"/>
<organism evidence="9 10">
    <name type="scientific">Oryza rufipogon</name>
    <name type="common">Brownbeard rice</name>
    <name type="synonym">Asian wild rice</name>
    <dbReference type="NCBI Taxonomy" id="4529"/>
    <lineage>
        <taxon>Eukaryota</taxon>
        <taxon>Viridiplantae</taxon>
        <taxon>Streptophyta</taxon>
        <taxon>Embryophyta</taxon>
        <taxon>Tracheophyta</taxon>
        <taxon>Spermatophyta</taxon>
        <taxon>Magnoliopsida</taxon>
        <taxon>Liliopsida</taxon>
        <taxon>Poales</taxon>
        <taxon>Poaceae</taxon>
        <taxon>BOP clade</taxon>
        <taxon>Oryzoideae</taxon>
        <taxon>Oryzeae</taxon>
        <taxon>Oryzinae</taxon>
        <taxon>Oryza</taxon>
    </lineage>
</organism>